<protein>
    <submittedName>
        <fullName evidence="1">Uncharacterized protein</fullName>
    </submittedName>
</protein>
<gene>
    <name evidence="1" type="ORF">IAC51_06865</name>
</gene>
<proteinExistence type="predicted"/>
<evidence type="ECO:0000313" key="2">
    <source>
        <dbReference type="Proteomes" id="UP000712007"/>
    </source>
</evidence>
<dbReference type="Proteomes" id="UP000712007">
    <property type="component" value="Unassembled WGS sequence"/>
</dbReference>
<accession>A0A940IFA0</accession>
<sequence>MRNARSDIAERADAGRRRAHRVTVSLNEDEYRLVMRYAEKYRLKSPVGAMREAIVRAFLKQLDEDRPTLFG</sequence>
<name>A0A940IFA0_9BACT</name>
<dbReference type="AlphaFoldDB" id="A0A940IFA0"/>
<evidence type="ECO:0000313" key="1">
    <source>
        <dbReference type="EMBL" id="MBO8440355.1"/>
    </source>
</evidence>
<reference evidence="1" key="1">
    <citation type="submission" date="2020-10" db="EMBL/GenBank/DDBJ databases">
        <authorList>
            <person name="Gilroy R."/>
        </authorList>
    </citation>
    <scope>NUCLEOTIDE SEQUENCE</scope>
    <source>
        <strain evidence="1">3924</strain>
    </source>
</reference>
<organism evidence="1 2">
    <name type="scientific">Candidatus Aphodosoma intestinipullorum</name>
    <dbReference type="NCBI Taxonomy" id="2840674"/>
    <lineage>
        <taxon>Bacteria</taxon>
        <taxon>Pseudomonadati</taxon>
        <taxon>Bacteroidota</taxon>
        <taxon>Bacteroidia</taxon>
        <taxon>Bacteroidales</taxon>
        <taxon>Candidatus Aphodosoma</taxon>
    </lineage>
</organism>
<dbReference type="EMBL" id="JADIMV010000117">
    <property type="protein sequence ID" value="MBO8440355.1"/>
    <property type="molecule type" value="Genomic_DNA"/>
</dbReference>
<comment type="caution">
    <text evidence="1">The sequence shown here is derived from an EMBL/GenBank/DDBJ whole genome shotgun (WGS) entry which is preliminary data.</text>
</comment>
<reference evidence="1" key="2">
    <citation type="journal article" date="2021" name="PeerJ">
        <title>Extensive microbial diversity within the chicken gut microbiome revealed by metagenomics and culture.</title>
        <authorList>
            <person name="Gilroy R."/>
            <person name="Ravi A."/>
            <person name="Getino M."/>
            <person name="Pursley I."/>
            <person name="Horton D.L."/>
            <person name="Alikhan N.F."/>
            <person name="Baker D."/>
            <person name="Gharbi K."/>
            <person name="Hall N."/>
            <person name="Watson M."/>
            <person name="Adriaenssens E.M."/>
            <person name="Foster-Nyarko E."/>
            <person name="Jarju S."/>
            <person name="Secka A."/>
            <person name="Antonio M."/>
            <person name="Oren A."/>
            <person name="Chaudhuri R.R."/>
            <person name="La Ragione R."/>
            <person name="Hildebrand F."/>
            <person name="Pallen M.J."/>
        </authorList>
    </citation>
    <scope>NUCLEOTIDE SEQUENCE</scope>
    <source>
        <strain evidence="1">3924</strain>
    </source>
</reference>